<dbReference type="FunFam" id="3.40.50.720:FF:000065">
    <property type="entry name" value="UDP-glucuronic acid decarboxylase 1"/>
    <property type="match status" value="1"/>
</dbReference>
<evidence type="ECO:0000256" key="10">
    <source>
        <dbReference type="ARBA" id="ARBA00023180"/>
    </source>
</evidence>
<keyword evidence="11" id="KW-0456">Lyase</keyword>
<feature type="domain" description="NAD-dependent epimerase/dehydratase" evidence="14">
    <location>
        <begin position="9"/>
        <end position="246"/>
    </location>
</feature>
<keyword evidence="3" id="KW-0812">Transmembrane</keyword>
<evidence type="ECO:0000256" key="11">
    <source>
        <dbReference type="ARBA" id="ARBA00023239"/>
    </source>
</evidence>
<dbReference type="Pfam" id="PF01370">
    <property type="entry name" value="Epimerase"/>
    <property type="match status" value="1"/>
</dbReference>
<feature type="region of interest" description="Disordered" evidence="13">
    <location>
        <begin position="318"/>
        <end position="345"/>
    </location>
</feature>
<dbReference type="UniPathway" id="UPA00796">
    <property type="reaction ID" value="UER00771"/>
</dbReference>
<evidence type="ECO:0000256" key="1">
    <source>
        <dbReference type="ARBA" id="ARBA00001911"/>
    </source>
</evidence>
<evidence type="ECO:0000256" key="8">
    <source>
        <dbReference type="ARBA" id="ARBA00023034"/>
    </source>
</evidence>
<dbReference type="InterPro" id="IPR001509">
    <property type="entry name" value="Epimerase_deHydtase"/>
</dbReference>
<proteinExistence type="predicted"/>
<keyword evidence="4" id="KW-0210">Decarboxylase</keyword>
<organism evidence="15 16">
    <name type="scientific">Thermasporomyces composti</name>
    <dbReference type="NCBI Taxonomy" id="696763"/>
    <lineage>
        <taxon>Bacteria</taxon>
        <taxon>Bacillati</taxon>
        <taxon>Actinomycetota</taxon>
        <taxon>Actinomycetes</taxon>
        <taxon>Propionibacteriales</taxon>
        <taxon>Nocardioidaceae</taxon>
        <taxon>Thermasporomyces</taxon>
    </lineage>
</organism>
<protein>
    <submittedName>
        <fullName evidence="15">dTDP-glucose 4,6-dehydratase</fullName>
    </submittedName>
</protein>
<evidence type="ECO:0000256" key="3">
    <source>
        <dbReference type="ARBA" id="ARBA00022692"/>
    </source>
</evidence>
<keyword evidence="7" id="KW-0520">NAD</keyword>
<dbReference type="GO" id="GO:0048040">
    <property type="term" value="F:UDP-glucuronate decarboxylase activity"/>
    <property type="evidence" value="ECO:0007669"/>
    <property type="project" value="TreeGrafter"/>
</dbReference>
<feature type="compositionally biased region" description="Basic and acidic residues" evidence="13">
    <location>
        <begin position="318"/>
        <end position="333"/>
    </location>
</feature>
<dbReference type="GO" id="GO:0070403">
    <property type="term" value="F:NAD+ binding"/>
    <property type="evidence" value="ECO:0007669"/>
    <property type="project" value="InterPro"/>
</dbReference>
<evidence type="ECO:0000256" key="12">
    <source>
        <dbReference type="ARBA" id="ARBA00037859"/>
    </source>
</evidence>
<keyword evidence="16" id="KW-1185">Reference proteome</keyword>
<keyword evidence="8" id="KW-0333">Golgi apparatus</keyword>
<gene>
    <name evidence="15" type="ORF">DFJ64_2342</name>
</gene>
<keyword evidence="9" id="KW-0472">Membrane</keyword>
<keyword evidence="6" id="KW-1133">Transmembrane helix</keyword>
<dbReference type="EMBL" id="QTUC01000001">
    <property type="protein sequence ID" value="REF36907.1"/>
    <property type="molecule type" value="Genomic_DNA"/>
</dbReference>
<comment type="subcellular location">
    <subcellularLocation>
        <location evidence="2">Golgi apparatus membrane</location>
        <topology evidence="2">Single-pass type II membrane protein</topology>
    </subcellularLocation>
    <subcellularLocation>
        <location evidence="12">Golgi apparatus</location>
        <location evidence="12">Golgi stack membrane</location>
    </subcellularLocation>
</comment>
<evidence type="ECO:0000256" key="7">
    <source>
        <dbReference type="ARBA" id="ARBA00023027"/>
    </source>
</evidence>
<evidence type="ECO:0000256" key="9">
    <source>
        <dbReference type="ARBA" id="ARBA00023136"/>
    </source>
</evidence>
<sequence>MRRNFRRAVITGGAGFLGSHLCEYLLEHGTEVVCVDNFATGDARNVASLLDHDGFQLVVGDACDPRHVRALPGPVDLVLHLASLASPAFYLRRPLETLWVGAVGTAHALELARAKGARFVLASTSEIYGDPLVHPQTESYWGNVNSVGPRSVYDESKRYAEALTMAYRRVYRLSTAIVRIFNTYGPRMRPDDGRMIPTFIRQSLSKEPLTVAGDGLQTRSVCYVSDTTRGIMALAHSDVAGPVNIGNPEERTVREIAEKVGQLTGQPVHLRHVERPVDDPRRRCPDISLATSLLGWRPHVGLEEGLRHTIDWFAREMGHEQGQRSRDEDRADRGPPPVRSPLWHG</sequence>
<dbReference type="PANTHER" id="PTHR43078">
    <property type="entry name" value="UDP-GLUCURONIC ACID DECARBOXYLASE-RELATED"/>
    <property type="match status" value="1"/>
</dbReference>
<evidence type="ECO:0000256" key="2">
    <source>
        <dbReference type="ARBA" id="ARBA00004323"/>
    </source>
</evidence>
<evidence type="ECO:0000256" key="5">
    <source>
        <dbReference type="ARBA" id="ARBA00022968"/>
    </source>
</evidence>
<evidence type="ECO:0000256" key="6">
    <source>
        <dbReference type="ARBA" id="ARBA00022989"/>
    </source>
</evidence>
<reference evidence="15 16" key="1">
    <citation type="submission" date="2018-08" db="EMBL/GenBank/DDBJ databases">
        <title>Sequencing the genomes of 1000 actinobacteria strains.</title>
        <authorList>
            <person name="Klenk H.-P."/>
        </authorList>
    </citation>
    <scope>NUCLEOTIDE SEQUENCE [LARGE SCALE GENOMIC DNA]</scope>
    <source>
        <strain evidence="15 16">DSM 22891</strain>
    </source>
</reference>
<dbReference type="SUPFAM" id="SSF51735">
    <property type="entry name" value="NAD(P)-binding Rossmann-fold domains"/>
    <property type="match status" value="1"/>
</dbReference>
<dbReference type="GO" id="GO:0033320">
    <property type="term" value="P:UDP-D-xylose biosynthetic process"/>
    <property type="evidence" value="ECO:0007669"/>
    <property type="project" value="UniProtKB-UniPathway"/>
</dbReference>
<evidence type="ECO:0000256" key="13">
    <source>
        <dbReference type="SAM" id="MobiDB-lite"/>
    </source>
</evidence>
<comment type="caution">
    <text evidence="15">The sequence shown here is derived from an EMBL/GenBank/DDBJ whole genome shotgun (WGS) entry which is preliminary data.</text>
</comment>
<comment type="cofactor">
    <cofactor evidence="1">
        <name>NAD(+)</name>
        <dbReference type="ChEBI" id="CHEBI:57540"/>
    </cofactor>
</comment>
<evidence type="ECO:0000313" key="16">
    <source>
        <dbReference type="Proteomes" id="UP000256485"/>
    </source>
</evidence>
<dbReference type="GO" id="GO:0042732">
    <property type="term" value="P:D-xylose metabolic process"/>
    <property type="evidence" value="ECO:0007669"/>
    <property type="project" value="InterPro"/>
</dbReference>
<dbReference type="GO" id="GO:0005737">
    <property type="term" value="C:cytoplasm"/>
    <property type="evidence" value="ECO:0007669"/>
    <property type="project" value="TreeGrafter"/>
</dbReference>
<dbReference type="InterPro" id="IPR036291">
    <property type="entry name" value="NAD(P)-bd_dom_sf"/>
</dbReference>
<dbReference type="PANTHER" id="PTHR43078:SF6">
    <property type="entry name" value="UDP-GLUCURONIC ACID DECARBOXYLASE 1"/>
    <property type="match status" value="1"/>
</dbReference>
<keyword evidence="5" id="KW-0735">Signal-anchor</keyword>
<name>A0A3D9V5V7_THECX</name>
<dbReference type="CDD" id="cd05230">
    <property type="entry name" value="UGD_SDR_e"/>
    <property type="match status" value="1"/>
</dbReference>
<dbReference type="Proteomes" id="UP000256485">
    <property type="component" value="Unassembled WGS sequence"/>
</dbReference>
<dbReference type="Gene3D" id="3.40.50.720">
    <property type="entry name" value="NAD(P)-binding Rossmann-like Domain"/>
    <property type="match status" value="1"/>
</dbReference>
<evidence type="ECO:0000313" key="15">
    <source>
        <dbReference type="EMBL" id="REF36907.1"/>
    </source>
</evidence>
<accession>A0A3D9V5V7</accession>
<evidence type="ECO:0000259" key="14">
    <source>
        <dbReference type="Pfam" id="PF01370"/>
    </source>
</evidence>
<keyword evidence="10" id="KW-0325">Glycoprotein</keyword>
<dbReference type="InterPro" id="IPR044516">
    <property type="entry name" value="UXS-like"/>
</dbReference>
<evidence type="ECO:0000256" key="4">
    <source>
        <dbReference type="ARBA" id="ARBA00022793"/>
    </source>
</evidence>
<dbReference type="AlphaFoldDB" id="A0A3D9V5V7"/>
<dbReference type="OrthoDB" id="9801785at2"/>